<dbReference type="Proteomes" id="UP000199258">
    <property type="component" value="Unassembled WGS sequence"/>
</dbReference>
<organism evidence="4 5">
    <name type="scientific">Arthrobacter subterraneus</name>
    <dbReference type="NCBI Taxonomy" id="335973"/>
    <lineage>
        <taxon>Bacteria</taxon>
        <taxon>Bacillati</taxon>
        <taxon>Actinomycetota</taxon>
        <taxon>Actinomycetes</taxon>
        <taxon>Micrococcales</taxon>
        <taxon>Micrococcaceae</taxon>
        <taxon>Arthrobacter</taxon>
    </lineage>
</organism>
<sequence>MSAITGLAHDQRTARMLLSILAEPDDRVTGRVLSRVGAIETLRLVDDEDAVPGLNRVEAMMWRDRLALPHRLEDVAERMHGMDQSGFTVLIPGDEHWPKALADLGDRTPYVLWARGATSFFARPMEDFVTITGARASTSYGQLVAGELAVDLVGAGRVVVAGGAYGIEGAAHRSALGAGGDTVAVLAGGVDRPYPAGHRELLDRVADVGLLMSEMPPGATPTRHRFLARGRLLAALSEASVIVEAGARSGSLRVAAEAHALGRSVGAVPGPVTSGTSAGPHMLLRDGRARVVTNATDVEHLTRRPPEHGIERSELGPEFSRKQRPSATGQTRSM</sequence>
<dbReference type="Pfam" id="PF02481">
    <property type="entry name" value="DNA_processg_A"/>
    <property type="match status" value="1"/>
</dbReference>
<evidence type="ECO:0000259" key="3">
    <source>
        <dbReference type="Pfam" id="PF02481"/>
    </source>
</evidence>
<dbReference type="SUPFAM" id="SSF102405">
    <property type="entry name" value="MCP/YpsA-like"/>
    <property type="match status" value="1"/>
</dbReference>
<keyword evidence="5" id="KW-1185">Reference proteome</keyword>
<evidence type="ECO:0000256" key="2">
    <source>
        <dbReference type="SAM" id="MobiDB-lite"/>
    </source>
</evidence>
<dbReference type="PANTHER" id="PTHR43022:SF1">
    <property type="entry name" value="PROTEIN SMF"/>
    <property type="match status" value="1"/>
</dbReference>
<evidence type="ECO:0000313" key="5">
    <source>
        <dbReference type="Proteomes" id="UP000199258"/>
    </source>
</evidence>
<dbReference type="AlphaFoldDB" id="A0A1G8E7Z1"/>
<dbReference type="InterPro" id="IPR003488">
    <property type="entry name" value="DprA"/>
</dbReference>
<dbReference type="PANTHER" id="PTHR43022">
    <property type="entry name" value="PROTEIN SMF"/>
    <property type="match status" value="1"/>
</dbReference>
<dbReference type="STRING" id="335973.SAMN04488693_1023"/>
<dbReference type="Gene3D" id="3.40.50.450">
    <property type="match status" value="1"/>
</dbReference>
<evidence type="ECO:0000313" key="4">
    <source>
        <dbReference type="EMBL" id="SDH65749.1"/>
    </source>
</evidence>
<dbReference type="EMBL" id="FNDT01000002">
    <property type="protein sequence ID" value="SDH65749.1"/>
    <property type="molecule type" value="Genomic_DNA"/>
</dbReference>
<reference evidence="4 5" key="1">
    <citation type="submission" date="2016-10" db="EMBL/GenBank/DDBJ databases">
        <authorList>
            <person name="de Groot N.N."/>
        </authorList>
    </citation>
    <scope>NUCLEOTIDE SEQUENCE [LARGE SCALE GENOMIC DNA]</scope>
    <source>
        <strain evidence="4 5">NP_1H</strain>
    </source>
</reference>
<proteinExistence type="inferred from homology"/>
<dbReference type="OrthoDB" id="9785707at2"/>
<dbReference type="GO" id="GO:0009294">
    <property type="term" value="P:DNA-mediated transformation"/>
    <property type="evidence" value="ECO:0007669"/>
    <property type="project" value="InterPro"/>
</dbReference>
<feature type="region of interest" description="Disordered" evidence="2">
    <location>
        <begin position="297"/>
        <end position="334"/>
    </location>
</feature>
<feature type="compositionally biased region" description="Polar residues" evidence="2">
    <location>
        <begin position="325"/>
        <end position="334"/>
    </location>
</feature>
<comment type="similarity">
    <text evidence="1">Belongs to the DprA/Smf family.</text>
</comment>
<accession>A0A1G8E7Z1</accession>
<feature type="compositionally biased region" description="Basic and acidic residues" evidence="2">
    <location>
        <begin position="297"/>
        <end position="321"/>
    </location>
</feature>
<gene>
    <name evidence="4" type="ORF">SAMN04488693_1023</name>
</gene>
<feature type="domain" description="Smf/DprA SLOG" evidence="3">
    <location>
        <begin position="89"/>
        <end position="298"/>
    </location>
</feature>
<evidence type="ECO:0000256" key="1">
    <source>
        <dbReference type="ARBA" id="ARBA00006525"/>
    </source>
</evidence>
<name>A0A1G8E7Z1_9MICC</name>
<protein>
    <submittedName>
        <fullName evidence="4">DNA processing protein</fullName>
    </submittedName>
</protein>
<dbReference type="InterPro" id="IPR057666">
    <property type="entry name" value="DrpA_SLOG"/>
</dbReference>